<gene>
    <name evidence="1" type="ORF">S01H4_53638</name>
</gene>
<proteinExistence type="predicted"/>
<sequence length="56" mass="6284">ELKPPISFDWKGVTADSPPVTYIFQIATDNDFTADSIVLELVMVLELELAMMAQLR</sequence>
<feature type="non-terminal residue" evidence="1">
    <location>
        <position position="1"/>
    </location>
</feature>
<dbReference type="EMBL" id="BART01030788">
    <property type="protein sequence ID" value="GAH07324.1"/>
    <property type="molecule type" value="Genomic_DNA"/>
</dbReference>
<accession>X1DQQ9</accession>
<dbReference type="AlphaFoldDB" id="X1DQQ9"/>
<name>X1DQQ9_9ZZZZ</name>
<evidence type="ECO:0000313" key="1">
    <source>
        <dbReference type="EMBL" id="GAH07324.1"/>
    </source>
</evidence>
<protein>
    <submittedName>
        <fullName evidence="1">Uncharacterized protein</fullName>
    </submittedName>
</protein>
<organism evidence="1">
    <name type="scientific">marine sediment metagenome</name>
    <dbReference type="NCBI Taxonomy" id="412755"/>
    <lineage>
        <taxon>unclassified sequences</taxon>
        <taxon>metagenomes</taxon>
        <taxon>ecological metagenomes</taxon>
    </lineage>
</organism>
<reference evidence="1" key="1">
    <citation type="journal article" date="2014" name="Front. Microbiol.">
        <title>High frequency of phylogenetically diverse reductive dehalogenase-homologous genes in deep subseafloor sedimentary metagenomes.</title>
        <authorList>
            <person name="Kawai M."/>
            <person name="Futagami T."/>
            <person name="Toyoda A."/>
            <person name="Takaki Y."/>
            <person name="Nishi S."/>
            <person name="Hori S."/>
            <person name="Arai W."/>
            <person name="Tsubouchi T."/>
            <person name="Morono Y."/>
            <person name="Uchiyama I."/>
            <person name="Ito T."/>
            <person name="Fujiyama A."/>
            <person name="Inagaki F."/>
            <person name="Takami H."/>
        </authorList>
    </citation>
    <scope>NUCLEOTIDE SEQUENCE</scope>
    <source>
        <strain evidence="1">Expedition CK06-06</strain>
    </source>
</reference>
<comment type="caution">
    <text evidence="1">The sequence shown here is derived from an EMBL/GenBank/DDBJ whole genome shotgun (WGS) entry which is preliminary data.</text>
</comment>